<dbReference type="FunFam" id="3.40.50.720:FF:000115">
    <property type="entry name" value="3-oxoacyl-[acyl-carrier-protein] reductase FabG"/>
    <property type="match status" value="1"/>
</dbReference>
<evidence type="ECO:0000256" key="1">
    <source>
        <dbReference type="ARBA" id="ARBA00006484"/>
    </source>
</evidence>
<dbReference type="PRINTS" id="PR00080">
    <property type="entry name" value="SDRFAMILY"/>
</dbReference>
<keyword evidence="2" id="KW-0521">NADP</keyword>
<comment type="similarity">
    <text evidence="1">Belongs to the short-chain dehydrogenases/reductases (SDR) family.</text>
</comment>
<proteinExistence type="inferred from homology"/>
<gene>
    <name evidence="5" type="ORF">C6Y45_13360</name>
</gene>
<dbReference type="PANTHER" id="PTHR42879:SF2">
    <property type="entry name" value="3-OXOACYL-[ACYL-CARRIER-PROTEIN] REDUCTASE FABG"/>
    <property type="match status" value="1"/>
</dbReference>
<dbReference type="AlphaFoldDB" id="A0A2T4U3L2"/>
<reference evidence="5 6" key="1">
    <citation type="submission" date="2018-03" db="EMBL/GenBank/DDBJ databases">
        <title>Alkalicoccus saliphilus sp. nov., isolated from a mineral pool.</title>
        <authorList>
            <person name="Zhao B."/>
        </authorList>
    </citation>
    <scope>NUCLEOTIDE SEQUENCE [LARGE SCALE GENOMIC DNA]</scope>
    <source>
        <strain evidence="5 6">6AG</strain>
    </source>
</reference>
<dbReference type="PROSITE" id="PS00061">
    <property type="entry name" value="ADH_SHORT"/>
    <property type="match status" value="1"/>
</dbReference>
<dbReference type="NCBIfam" id="NF009466">
    <property type="entry name" value="PRK12826.1-2"/>
    <property type="match status" value="1"/>
</dbReference>
<name>A0A2T4U3L2_9BACI</name>
<dbReference type="NCBIfam" id="NF004198">
    <property type="entry name" value="PRK05653.1-3"/>
    <property type="match status" value="1"/>
</dbReference>
<evidence type="ECO:0000256" key="2">
    <source>
        <dbReference type="ARBA" id="ARBA00022857"/>
    </source>
</evidence>
<dbReference type="InterPro" id="IPR002347">
    <property type="entry name" value="SDR_fam"/>
</dbReference>
<evidence type="ECO:0000256" key="3">
    <source>
        <dbReference type="ARBA" id="ARBA00023002"/>
    </source>
</evidence>
<dbReference type="OrthoDB" id="9803333at2"/>
<dbReference type="InterPro" id="IPR057326">
    <property type="entry name" value="KR_dom"/>
</dbReference>
<dbReference type="InterPro" id="IPR050259">
    <property type="entry name" value="SDR"/>
</dbReference>
<keyword evidence="3" id="KW-0560">Oxidoreductase</keyword>
<organism evidence="5 6">
    <name type="scientific">Alkalicoccus saliphilus</name>
    <dbReference type="NCBI Taxonomy" id="200989"/>
    <lineage>
        <taxon>Bacteria</taxon>
        <taxon>Bacillati</taxon>
        <taxon>Bacillota</taxon>
        <taxon>Bacilli</taxon>
        <taxon>Bacillales</taxon>
        <taxon>Bacillaceae</taxon>
        <taxon>Alkalicoccus</taxon>
    </lineage>
</organism>
<dbReference type="Proteomes" id="UP000240509">
    <property type="component" value="Unassembled WGS sequence"/>
</dbReference>
<dbReference type="Gene3D" id="3.40.50.720">
    <property type="entry name" value="NAD(P)-binding Rossmann-like Domain"/>
    <property type="match status" value="1"/>
</dbReference>
<dbReference type="SMART" id="SM00822">
    <property type="entry name" value="PKS_KR"/>
    <property type="match status" value="1"/>
</dbReference>
<dbReference type="SUPFAM" id="SSF51735">
    <property type="entry name" value="NAD(P)-binding Rossmann-fold domains"/>
    <property type="match status" value="1"/>
</dbReference>
<dbReference type="InterPro" id="IPR036291">
    <property type="entry name" value="NAD(P)-bd_dom_sf"/>
</dbReference>
<dbReference type="EMBL" id="PZJJ01000026">
    <property type="protein sequence ID" value="PTL37998.1"/>
    <property type="molecule type" value="Genomic_DNA"/>
</dbReference>
<evidence type="ECO:0000259" key="4">
    <source>
        <dbReference type="SMART" id="SM00822"/>
    </source>
</evidence>
<dbReference type="GO" id="GO:0016491">
    <property type="term" value="F:oxidoreductase activity"/>
    <property type="evidence" value="ECO:0007669"/>
    <property type="project" value="UniProtKB-KW"/>
</dbReference>
<evidence type="ECO:0000313" key="5">
    <source>
        <dbReference type="EMBL" id="PTL37998.1"/>
    </source>
</evidence>
<dbReference type="GO" id="GO:0032787">
    <property type="term" value="P:monocarboxylic acid metabolic process"/>
    <property type="evidence" value="ECO:0007669"/>
    <property type="project" value="UniProtKB-ARBA"/>
</dbReference>
<dbReference type="PRINTS" id="PR00081">
    <property type="entry name" value="GDHRDH"/>
</dbReference>
<feature type="domain" description="Ketoreductase" evidence="4">
    <location>
        <begin position="5"/>
        <end position="187"/>
    </location>
</feature>
<evidence type="ECO:0000313" key="6">
    <source>
        <dbReference type="Proteomes" id="UP000240509"/>
    </source>
</evidence>
<dbReference type="PANTHER" id="PTHR42879">
    <property type="entry name" value="3-OXOACYL-(ACYL-CARRIER-PROTEIN) REDUCTASE"/>
    <property type="match status" value="1"/>
</dbReference>
<accession>A0A2T4U3L2</accession>
<dbReference type="Pfam" id="PF13561">
    <property type="entry name" value="adh_short_C2"/>
    <property type="match status" value="1"/>
</dbReference>
<protein>
    <submittedName>
        <fullName evidence="5">3-oxoacyl-ACP reductase FabG</fullName>
    </submittedName>
</protein>
<dbReference type="RefSeq" id="WP_107585733.1">
    <property type="nucleotide sequence ID" value="NZ_PZJJ01000026.1"/>
</dbReference>
<comment type="caution">
    <text evidence="5">The sequence shown here is derived from an EMBL/GenBank/DDBJ whole genome shotgun (WGS) entry which is preliminary data.</text>
</comment>
<keyword evidence="6" id="KW-1185">Reference proteome</keyword>
<dbReference type="InterPro" id="IPR020904">
    <property type="entry name" value="Sc_DH/Rdtase_CS"/>
</dbReference>
<sequence length="248" mass="26488">MFSNQVALITGASQGIGKEIAYYFAERGARVIVNYPFESEYEKAQAVVESIQKAGGWGEAIQADVGKEDEVKNMFEQIKSKYNALHILVNNAGITKDSSIKKMSVEQYSDVIHTNLTGSFLTLKEASLIMGGQSYGRIINTSSISGLHGNFGQANYASAKAGIVGLTKTAAIEYARKGVTVNAIAPGFIRTPMTDQIPDDIKTSMISEIPVQRIGEPVDIASAAAFLASEEAGYITGQILSVNGGSFM</sequence>